<keyword evidence="2" id="KW-0472">Membrane</keyword>
<evidence type="ECO:0000313" key="3">
    <source>
        <dbReference type="EMBL" id="KAG5456090.1"/>
    </source>
</evidence>
<feature type="compositionally biased region" description="Pro residues" evidence="1">
    <location>
        <begin position="69"/>
        <end position="85"/>
    </location>
</feature>
<name>A0A8H7ZN00_9FUNG</name>
<organism evidence="3 4">
    <name type="scientific">Olpidium bornovanus</name>
    <dbReference type="NCBI Taxonomy" id="278681"/>
    <lineage>
        <taxon>Eukaryota</taxon>
        <taxon>Fungi</taxon>
        <taxon>Fungi incertae sedis</taxon>
        <taxon>Olpidiomycota</taxon>
        <taxon>Olpidiomycotina</taxon>
        <taxon>Olpidiomycetes</taxon>
        <taxon>Olpidiales</taxon>
        <taxon>Olpidiaceae</taxon>
        <taxon>Olpidium</taxon>
    </lineage>
</organism>
<reference evidence="3 4" key="1">
    <citation type="journal article" name="Sci. Rep.">
        <title>Genome-scale phylogenetic analyses confirm Olpidium as the closest living zoosporic fungus to the non-flagellated, terrestrial fungi.</title>
        <authorList>
            <person name="Chang Y."/>
            <person name="Rochon D."/>
            <person name="Sekimoto S."/>
            <person name="Wang Y."/>
            <person name="Chovatia M."/>
            <person name="Sandor L."/>
            <person name="Salamov A."/>
            <person name="Grigoriev I.V."/>
            <person name="Stajich J.E."/>
            <person name="Spatafora J.W."/>
        </authorList>
    </citation>
    <scope>NUCLEOTIDE SEQUENCE [LARGE SCALE GENOMIC DNA]</scope>
    <source>
        <strain evidence="3">S191</strain>
    </source>
</reference>
<dbReference type="AlphaFoldDB" id="A0A8H7ZN00"/>
<keyword evidence="4" id="KW-1185">Reference proteome</keyword>
<accession>A0A8H7ZN00</accession>
<gene>
    <name evidence="3" type="ORF">BJ554DRAFT_4267</name>
</gene>
<evidence type="ECO:0000256" key="1">
    <source>
        <dbReference type="SAM" id="MobiDB-lite"/>
    </source>
</evidence>
<evidence type="ECO:0000313" key="4">
    <source>
        <dbReference type="Proteomes" id="UP000673691"/>
    </source>
</evidence>
<evidence type="ECO:0000256" key="2">
    <source>
        <dbReference type="SAM" id="Phobius"/>
    </source>
</evidence>
<proteinExistence type="predicted"/>
<feature type="transmembrane region" description="Helical" evidence="2">
    <location>
        <begin position="227"/>
        <end position="252"/>
    </location>
</feature>
<dbReference type="OrthoDB" id="6354873at2759"/>
<keyword evidence="2" id="KW-1133">Transmembrane helix</keyword>
<comment type="caution">
    <text evidence="3">The sequence shown here is derived from an EMBL/GenBank/DDBJ whole genome shotgun (WGS) entry which is preliminary data.</text>
</comment>
<feature type="non-terminal residue" evidence="3">
    <location>
        <position position="1"/>
    </location>
</feature>
<feature type="region of interest" description="Disordered" evidence="1">
    <location>
        <begin position="109"/>
        <end position="131"/>
    </location>
</feature>
<feature type="compositionally biased region" description="Basic residues" evidence="1">
    <location>
        <begin position="112"/>
        <end position="121"/>
    </location>
</feature>
<dbReference type="EMBL" id="JAEFCI010012308">
    <property type="protein sequence ID" value="KAG5456090.1"/>
    <property type="molecule type" value="Genomic_DNA"/>
</dbReference>
<feature type="region of interest" description="Disordered" evidence="1">
    <location>
        <begin position="60"/>
        <end position="93"/>
    </location>
</feature>
<sequence length="401" mass="45099">TFEAVAAGRPAQFFPFFWYKILRGDDVRPRVLSIKLPPWGILARLRGSPLVFFPLSPAQNRAPSARFPARPPPRPRSTPPAPPAPARARFCPRDRARARTLTPAWLSTATRRPSRPARTPRRLSEAPRLRRPPAVRRTMDVVLDVADRYLFDDLYAGLKRTAAPAAEGALSAALAALGRDPPAADAVWAALNATGPARGAWPEPAADRSAAGWPASLERDGALRQSLTLGVIVLVFAFVFYFFFATLSYYFFFDRSLERHPRFLPNQIRKEIATSVRGFPLTALATVPWFLGEVRGHSRLYGAVDDYGWAYAAFSAVWFLVFTDAMIYWIHRWLHHPKVYWYLHKVCARTLFLSLSLSLFLSFFSHLSFSAFRSFRTPADAALPPAYRDSRIPSLTTRVLT</sequence>
<keyword evidence="2" id="KW-0812">Transmembrane</keyword>
<feature type="transmembrane region" description="Helical" evidence="2">
    <location>
        <begin position="311"/>
        <end position="330"/>
    </location>
</feature>
<feature type="transmembrane region" description="Helical" evidence="2">
    <location>
        <begin position="272"/>
        <end position="291"/>
    </location>
</feature>
<protein>
    <submittedName>
        <fullName evidence="3">Uncharacterized protein</fullName>
    </submittedName>
</protein>
<dbReference type="Proteomes" id="UP000673691">
    <property type="component" value="Unassembled WGS sequence"/>
</dbReference>
<feature type="transmembrane region" description="Helical" evidence="2">
    <location>
        <begin position="351"/>
        <end position="369"/>
    </location>
</feature>